<dbReference type="AlphaFoldDB" id="A0A0M1P673"/>
<reference evidence="3" key="1">
    <citation type="submission" date="2015-08" db="EMBL/GenBank/DDBJ databases">
        <title>Genome sequencing project for genomic taxonomy and phylogenomics of Bacillus-like bacteria.</title>
        <authorList>
            <person name="Liu B."/>
            <person name="Wang J."/>
            <person name="Zhu Y."/>
            <person name="Liu G."/>
            <person name="Chen Q."/>
            <person name="Chen Z."/>
            <person name="Lan J."/>
            <person name="Che J."/>
            <person name="Ge C."/>
            <person name="Shi H."/>
            <person name="Pan Z."/>
            <person name="Liu X."/>
        </authorList>
    </citation>
    <scope>NUCLEOTIDE SEQUENCE [LARGE SCALE GENOMIC DNA]</scope>
    <source>
        <strain evidence="3">FJAT-22460</strain>
    </source>
</reference>
<dbReference type="InterPro" id="IPR052573">
    <property type="entry name" value="DnaJ_C_subfamily_28"/>
</dbReference>
<dbReference type="PANTHER" id="PTHR39158">
    <property type="entry name" value="OS08G0560600 PROTEIN"/>
    <property type="match status" value="1"/>
</dbReference>
<sequence length="126" mass="14613">MSMFSRLAEQKIEEAIRNGELDDLPLAGKKLSIDDLSHIPEDMRMSYHIMKNAGYVPEEVTLRKECVQLHDLLSAARNDGEHEEIRRKLSEKQLRLQMLLEQRGLSGSSVFTQYETKVRERLTPDE</sequence>
<dbReference type="OrthoDB" id="9798476at2"/>
<accession>A0A0M1P673</accession>
<dbReference type="RefSeq" id="WP_054402903.1">
    <property type="nucleotide sequence ID" value="NZ_LIUT01000001.1"/>
</dbReference>
<proteinExistence type="predicted"/>
<dbReference type="Proteomes" id="UP000036932">
    <property type="component" value="Unassembled WGS sequence"/>
</dbReference>
<organism evidence="2 3">
    <name type="scientific">Paenibacillus solani</name>
    <dbReference type="NCBI Taxonomy" id="1705565"/>
    <lineage>
        <taxon>Bacteria</taxon>
        <taxon>Bacillati</taxon>
        <taxon>Bacillota</taxon>
        <taxon>Bacilli</taxon>
        <taxon>Bacillales</taxon>
        <taxon>Paenibacillaceae</taxon>
        <taxon>Paenibacillus</taxon>
    </lineage>
</organism>
<evidence type="ECO:0000313" key="2">
    <source>
        <dbReference type="EMBL" id="KOR89897.1"/>
    </source>
</evidence>
<dbReference type="InterPro" id="IPR018961">
    <property type="entry name" value="DnaJ_homolog_subfam-C_membr-28"/>
</dbReference>
<dbReference type="PANTHER" id="PTHR39158:SF1">
    <property type="entry name" value="DNAJ HOMOLOG SUBFAMILY C MEMBER 28"/>
    <property type="match status" value="1"/>
</dbReference>
<feature type="domain" description="DnaJ homologue subfamily C member 28 conserved" evidence="1">
    <location>
        <begin position="7"/>
        <end position="73"/>
    </location>
</feature>
<protein>
    <submittedName>
        <fullName evidence="2">Molecular chaperone DnaJ</fullName>
    </submittedName>
</protein>
<dbReference type="PATRIC" id="fig|1705565.3.peg.4552"/>
<comment type="caution">
    <text evidence="2">The sequence shown here is derived from an EMBL/GenBank/DDBJ whole genome shotgun (WGS) entry which is preliminary data.</text>
</comment>
<name>A0A0M1P673_9BACL</name>
<gene>
    <name evidence="2" type="ORF">AM231_12640</name>
</gene>
<evidence type="ECO:0000313" key="3">
    <source>
        <dbReference type="Proteomes" id="UP000036932"/>
    </source>
</evidence>
<keyword evidence="3" id="KW-1185">Reference proteome</keyword>
<dbReference type="EMBL" id="LIUT01000001">
    <property type="protein sequence ID" value="KOR89897.1"/>
    <property type="molecule type" value="Genomic_DNA"/>
</dbReference>
<evidence type="ECO:0000259" key="1">
    <source>
        <dbReference type="Pfam" id="PF09350"/>
    </source>
</evidence>
<dbReference type="Pfam" id="PF09350">
    <property type="entry name" value="DJC28_CD"/>
    <property type="match status" value="1"/>
</dbReference>